<evidence type="ECO:0000313" key="3">
    <source>
        <dbReference type="Proteomes" id="UP000003763"/>
    </source>
</evidence>
<proteinExistence type="predicted"/>
<dbReference type="AlphaFoldDB" id="G5HE62"/>
<reference evidence="2 3" key="1">
    <citation type="submission" date="2011-08" db="EMBL/GenBank/DDBJ databases">
        <title>The Genome Sequence of Clostridium citroniae WAL-17108.</title>
        <authorList>
            <consortium name="The Broad Institute Genome Sequencing Platform"/>
            <person name="Earl A."/>
            <person name="Ward D."/>
            <person name="Feldgarden M."/>
            <person name="Gevers D."/>
            <person name="Finegold S.M."/>
            <person name="Summanen P.H."/>
            <person name="Molitoris D.R."/>
            <person name="Vaisanen M.L."/>
            <person name="Daigneault M."/>
            <person name="Allen-Vercoe E."/>
            <person name="Young S.K."/>
            <person name="Zeng Q."/>
            <person name="Gargeya S."/>
            <person name="Fitzgerald M."/>
            <person name="Haas B."/>
            <person name="Abouelleil A."/>
            <person name="Alvarado L."/>
            <person name="Arachchi H.M."/>
            <person name="Berlin A."/>
            <person name="Brown A."/>
            <person name="Chapman S.B."/>
            <person name="Chen Z."/>
            <person name="Dunbar C."/>
            <person name="Freedman E."/>
            <person name="Gearin G."/>
            <person name="Gellesch M."/>
            <person name="Goldberg J."/>
            <person name="Griggs A."/>
            <person name="Gujja S."/>
            <person name="Heiman D."/>
            <person name="Howarth C."/>
            <person name="Larson L."/>
            <person name="Lui A."/>
            <person name="MacDonald P.J.P."/>
            <person name="Montmayeur A."/>
            <person name="Murphy C."/>
            <person name="Neiman D."/>
            <person name="Pearson M."/>
            <person name="Priest M."/>
            <person name="Roberts A."/>
            <person name="Saif S."/>
            <person name="Shea T."/>
            <person name="Shenoy N."/>
            <person name="Sisk P."/>
            <person name="Stolte C."/>
            <person name="Sykes S."/>
            <person name="Wortman J."/>
            <person name="Nusbaum C."/>
            <person name="Birren B."/>
        </authorList>
    </citation>
    <scope>NUCLEOTIDE SEQUENCE [LARGE SCALE GENOMIC DNA]</scope>
    <source>
        <strain evidence="2 3">WAL-17108</strain>
    </source>
</reference>
<feature type="domain" description="SSAP RNA binding" evidence="1">
    <location>
        <begin position="4"/>
        <end position="130"/>
    </location>
</feature>
<dbReference type="EMBL" id="ADLJ01000006">
    <property type="protein sequence ID" value="EHF00289.1"/>
    <property type="molecule type" value="Genomic_DNA"/>
</dbReference>
<evidence type="ECO:0000259" key="1">
    <source>
        <dbReference type="Pfam" id="PF06378"/>
    </source>
</evidence>
<sequence>MDNIFNQLYSVNMDDKVKKKNDISYIKWAGEWARLKTICPDATYKIYENEDGRPWFDDGKSGWVKTGVMIKEVEHIEYLPIMDNRNRSIPYDQIMSTDANKAIQRSITKACARHGLGLYIYEGMEDTEENLALAEMRKEAWEIANKKIALSDNAKARVKELCMAVEPNEGNPLKIENPDVLVDLIKKLKLVRK</sequence>
<comment type="caution">
    <text evidence="2">The sequence shown here is derived from an EMBL/GenBank/DDBJ whole genome shotgun (WGS) entry which is preliminary data.</text>
</comment>
<gene>
    <name evidence="2" type="ORF">HMPREF9469_00874</name>
</gene>
<accession>G5HE62</accession>
<name>G5HE62_9FIRM</name>
<organism evidence="2 3">
    <name type="scientific">[Clostridium] citroniae WAL-17108</name>
    <dbReference type="NCBI Taxonomy" id="742733"/>
    <lineage>
        <taxon>Bacteria</taxon>
        <taxon>Bacillati</taxon>
        <taxon>Bacillota</taxon>
        <taxon>Clostridia</taxon>
        <taxon>Lachnospirales</taxon>
        <taxon>Lachnospiraceae</taxon>
        <taxon>Enterocloster</taxon>
    </lineage>
</organism>
<dbReference type="eggNOG" id="ENOG50323AV">
    <property type="taxonomic scope" value="Bacteria"/>
</dbReference>
<dbReference type="Proteomes" id="UP000003763">
    <property type="component" value="Unassembled WGS sequence"/>
</dbReference>
<dbReference type="HOGENOM" id="CLU_1406573_0_0_9"/>
<dbReference type="InterPro" id="IPR009425">
    <property type="entry name" value="DSRM_SSAP"/>
</dbReference>
<dbReference type="PATRIC" id="fig|742733.3.peg.907"/>
<protein>
    <recommendedName>
        <fullName evidence="1">SSAP RNA binding domain-containing protein</fullName>
    </recommendedName>
</protein>
<evidence type="ECO:0000313" key="2">
    <source>
        <dbReference type="EMBL" id="EHF00289.1"/>
    </source>
</evidence>
<dbReference type="RefSeq" id="WP_007859530.1">
    <property type="nucleotide sequence ID" value="NZ_JH376420.1"/>
</dbReference>
<dbReference type="Pfam" id="PF06378">
    <property type="entry name" value="SSAP_Sak"/>
    <property type="match status" value="1"/>
</dbReference>